<feature type="non-terminal residue" evidence="1">
    <location>
        <position position="1"/>
    </location>
</feature>
<name>A0ABR7RF00_9PROT</name>
<dbReference type="SMART" id="SM00028">
    <property type="entry name" value="TPR"/>
    <property type="match status" value="2"/>
</dbReference>
<comment type="caution">
    <text evidence="1">The sequence shown here is derived from an EMBL/GenBank/DDBJ whole genome shotgun (WGS) entry which is preliminary data.</text>
</comment>
<dbReference type="EMBL" id="JACTUZ010000268">
    <property type="protein sequence ID" value="MBC9180263.1"/>
    <property type="molecule type" value="Genomic_DNA"/>
</dbReference>
<dbReference type="SUPFAM" id="SSF48452">
    <property type="entry name" value="TPR-like"/>
    <property type="match status" value="1"/>
</dbReference>
<dbReference type="InterPro" id="IPR011990">
    <property type="entry name" value="TPR-like_helical_dom_sf"/>
</dbReference>
<organism evidence="1 2">
    <name type="scientific">Pseudoroseomonas ludipueritiae</name>
    <dbReference type="NCBI Taxonomy" id="198093"/>
    <lineage>
        <taxon>Bacteria</taxon>
        <taxon>Pseudomonadati</taxon>
        <taxon>Pseudomonadota</taxon>
        <taxon>Alphaproteobacteria</taxon>
        <taxon>Acetobacterales</taxon>
        <taxon>Acetobacteraceae</taxon>
        <taxon>Pseudoroseomonas</taxon>
    </lineage>
</organism>
<dbReference type="GO" id="GO:0008168">
    <property type="term" value="F:methyltransferase activity"/>
    <property type="evidence" value="ECO:0007669"/>
    <property type="project" value="UniProtKB-KW"/>
</dbReference>
<dbReference type="Gene3D" id="1.25.40.10">
    <property type="entry name" value="Tetratricopeptide repeat domain"/>
    <property type="match status" value="1"/>
</dbReference>
<dbReference type="Proteomes" id="UP000603940">
    <property type="component" value="Unassembled WGS sequence"/>
</dbReference>
<reference evidence="1 2" key="1">
    <citation type="journal article" date="2009" name="Int. J. Syst. Evol. Microbiol.">
        <title>Transfer of Teichococcus ludipueritiae and Muricoccus roseus to the genus Roseomonas, as Roseomonas ludipueritiae comb. nov. and Roseomonas rosea comb. nov., respectively, and emended description of the genus Roseomonas.</title>
        <authorList>
            <person name="Sanchez-Porro C."/>
            <person name="Gallego V."/>
            <person name="Busse H.J."/>
            <person name="Kampfer P."/>
            <person name="Ventosa A."/>
        </authorList>
    </citation>
    <scope>NUCLEOTIDE SEQUENCE [LARGE SCALE GENOMIC DNA]</scope>
    <source>
        <strain evidence="1 2">DSM 14915</strain>
    </source>
</reference>
<protein>
    <submittedName>
        <fullName evidence="1">Protein-glutamate methyltransferase</fullName>
    </submittedName>
</protein>
<evidence type="ECO:0000313" key="1">
    <source>
        <dbReference type="EMBL" id="MBC9180263.1"/>
    </source>
</evidence>
<dbReference type="GO" id="GO:0032259">
    <property type="term" value="P:methylation"/>
    <property type="evidence" value="ECO:0007669"/>
    <property type="project" value="UniProtKB-KW"/>
</dbReference>
<evidence type="ECO:0000313" key="2">
    <source>
        <dbReference type="Proteomes" id="UP000603940"/>
    </source>
</evidence>
<keyword evidence="2" id="KW-1185">Reference proteome</keyword>
<proteinExistence type="predicted"/>
<gene>
    <name evidence="1" type="ORF">IBL25_25285</name>
</gene>
<sequence>SAEEALHRARARADLGDLDGASLACRQGLEAEPTHPALHYYEALIARARGDATAAERALRRAIALRDDFAMAHYQLGLLLLGEGRLIPGRKAIAVAARIAQAQPDDAPLPEGDGMTAGELRAAARMHLHQPAAAAARAR</sequence>
<accession>A0ABR7RF00</accession>
<keyword evidence="1" id="KW-0489">Methyltransferase</keyword>
<dbReference type="InterPro" id="IPR019734">
    <property type="entry name" value="TPR_rpt"/>
</dbReference>
<keyword evidence="1" id="KW-0808">Transferase</keyword>